<dbReference type="OrthoDB" id="3269515at2759"/>
<feature type="non-terminal residue" evidence="2">
    <location>
        <position position="1"/>
    </location>
</feature>
<feature type="compositionally biased region" description="Polar residues" evidence="1">
    <location>
        <begin position="142"/>
        <end position="161"/>
    </location>
</feature>
<accession>A0A409W9A7</accession>
<proteinExistence type="predicted"/>
<gene>
    <name evidence="2" type="ORF">CVT26_008140</name>
</gene>
<name>A0A409W9A7_9AGAR</name>
<dbReference type="InParanoid" id="A0A409W9A7"/>
<feature type="region of interest" description="Disordered" evidence="1">
    <location>
        <begin position="174"/>
        <end position="193"/>
    </location>
</feature>
<dbReference type="AlphaFoldDB" id="A0A409W9A7"/>
<feature type="compositionally biased region" description="Basic residues" evidence="1">
    <location>
        <begin position="232"/>
        <end position="242"/>
    </location>
</feature>
<evidence type="ECO:0000256" key="1">
    <source>
        <dbReference type="SAM" id="MobiDB-lite"/>
    </source>
</evidence>
<comment type="caution">
    <text evidence="2">The sequence shown here is derived from an EMBL/GenBank/DDBJ whole genome shotgun (WGS) entry which is preliminary data.</text>
</comment>
<dbReference type="Proteomes" id="UP000284706">
    <property type="component" value="Unassembled WGS sequence"/>
</dbReference>
<feature type="compositionally biased region" description="Low complexity" evidence="1">
    <location>
        <begin position="273"/>
        <end position="284"/>
    </location>
</feature>
<feature type="compositionally biased region" description="Polar residues" evidence="1">
    <location>
        <begin position="56"/>
        <end position="75"/>
    </location>
</feature>
<feature type="compositionally biased region" description="Acidic residues" evidence="1">
    <location>
        <begin position="1"/>
        <end position="10"/>
    </location>
</feature>
<dbReference type="EMBL" id="NHYE01005288">
    <property type="protein sequence ID" value="PPQ75106.1"/>
    <property type="molecule type" value="Genomic_DNA"/>
</dbReference>
<protein>
    <submittedName>
        <fullName evidence="2">Uncharacterized protein</fullName>
    </submittedName>
</protein>
<organism evidence="2 3">
    <name type="scientific">Gymnopilus dilepis</name>
    <dbReference type="NCBI Taxonomy" id="231916"/>
    <lineage>
        <taxon>Eukaryota</taxon>
        <taxon>Fungi</taxon>
        <taxon>Dikarya</taxon>
        <taxon>Basidiomycota</taxon>
        <taxon>Agaricomycotina</taxon>
        <taxon>Agaricomycetes</taxon>
        <taxon>Agaricomycetidae</taxon>
        <taxon>Agaricales</taxon>
        <taxon>Agaricineae</taxon>
        <taxon>Hymenogastraceae</taxon>
        <taxon>Gymnopilus</taxon>
    </lineage>
</organism>
<feature type="region of interest" description="Disordered" evidence="1">
    <location>
        <begin position="209"/>
        <end position="358"/>
    </location>
</feature>
<evidence type="ECO:0000313" key="3">
    <source>
        <dbReference type="Proteomes" id="UP000284706"/>
    </source>
</evidence>
<keyword evidence="3" id="KW-1185">Reference proteome</keyword>
<evidence type="ECO:0000313" key="2">
    <source>
        <dbReference type="EMBL" id="PPQ75106.1"/>
    </source>
</evidence>
<reference evidence="2 3" key="1">
    <citation type="journal article" date="2018" name="Evol. Lett.">
        <title>Horizontal gene cluster transfer increased hallucinogenic mushroom diversity.</title>
        <authorList>
            <person name="Reynolds H.T."/>
            <person name="Vijayakumar V."/>
            <person name="Gluck-Thaler E."/>
            <person name="Korotkin H.B."/>
            <person name="Matheny P.B."/>
            <person name="Slot J.C."/>
        </authorList>
    </citation>
    <scope>NUCLEOTIDE SEQUENCE [LARGE SCALE GENOMIC DNA]</scope>
    <source>
        <strain evidence="2 3">SRW20</strain>
    </source>
</reference>
<sequence>DDPESEEPAESYEPGTRKRRGHVRADSDVAVPSRPPSALANASSSRSPTKKDIQPLNISKSGSRPISRARGNSTPARPGFGRRGFSWLKGEAGEGSNGVGRGEEDEEFELLPTPFSERRMMDWSGVDGRRSAGSSPVKAGNKSASKSRARANTTGSSTSAANGIVHGMKALPATPSRHVLPEGPSQLMSPPLESQMCFTPIGLSVAQMPVDNSTLPGGANAPMPTRMGTPKSHSKSRSRSHSRPGDEADYLLPETQTPNKTKLPLPSRRLRFPVTQAPVTTPTALEDEDYVEVGAFAPFRTPTPSPKKLQKGKDGRSRSKSASREGGGATPGKGASTPVKERESFWTPKRRRGDERGG</sequence>
<feature type="region of interest" description="Disordered" evidence="1">
    <location>
        <begin position="1"/>
        <end position="162"/>
    </location>
</feature>